<keyword evidence="1" id="KW-0812">Transmembrane</keyword>
<organism evidence="2 3">
    <name type="scientific">Lentilactobacillus parabuchneri</name>
    <dbReference type="NCBI Taxonomy" id="152331"/>
    <lineage>
        <taxon>Bacteria</taxon>
        <taxon>Bacillati</taxon>
        <taxon>Bacillota</taxon>
        <taxon>Bacilli</taxon>
        <taxon>Lactobacillales</taxon>
        <taxon>Lactobacillaceae</taxon>
        <taxon>Lentilactobacillus</taxon>
    </lineage>
</organism>
<feature type="transmembrane region" description="Helical" evidence="1">
    <location>
        <begin position="29"/>
        <end position="47"/>
    </location>
</feature>
<evidence type="ECO:0000313" key="3">
    <source>
        <dbReference type="Proteomes" id="UP000193009"/>
    </source>
</evidence>
<comment type="caution">
    <text evidence="2">The sequence shown here is derived from an EMBL/GenBank/DDBJ whole genome shotgun (WGS) entry which is preliminary data.</text>
</comment>
<accession>A0A1X1FF39</accession>
<dbReference type="KEGG" id="lpar:FAM21731_01197"/>
<protein>
    <submittedName>
        <fullName evidence="2">Uncharacterized protein</fullName>
    </submittedName>
</protein>
<keyword evidence="1" id="KW-0472">Membrane</keyword>
<dbReference type="Proteomes" id="UP000193009">
    <property type="component" value="Unassembled WGS sequence"/>
</dbReference>
<keyword evidence="1" id="KW-1133">Transmembrane helix</keyword>
<reference evidence="2 3" key="1">
    <citation type="journal article" date="2017" name="Front. Microbiol.">
        <title>The Histidine Decarboxylase Gene Cluster of Lactobacillus parabuchneri Was Gained by Horizontal Gene Transfer and Is Mobile within the Species.</title>
        <authorList>
            <person name="Wuthrich D."/>
            <person name="Berthoud H."/>
            <person name="Wechsler D."/>
            <person name="Eugster E."/>
            <person name="Irmler S."/>
            <person name="Bruggmann R."/>
        </authorList>
    </citation>
    <scope>NUCLEOTIDE SEQUENCE [LARGE SCALE GENOMIC DNA]</scope>
    <source>
        <strain evidence="2 3">FAM23169</strain>
    </source>
</reference>
<proteinExistence type="predicted"/>
<dbReference type="AlphaFoldDB" id="A0A1X1FF39"/>
<dbReference type="EMBL" id="MSBD01000025">
    <property type="protein sequence ID" value="ORN29924.1"/>
    <property type="molecule type" value="Genomic_DNA"/>
</dbReference>
<dbReference type="GeneID" id="69802962"/>
<feature type="transmembrane region" description="Helical" evidence="1">
    <location>
        <begin position="6"/>
        <end position="24"/>
    </location>
</feature>
<keyword evidence="3" id="KW-1185">Reference proteome</keyword>
<name>A0A1X1FF39_9LACO</name>
<dbReference type="STRING" id="152331.FAM21731_01197"/>
<gene>
    <name evidence="2" type="ORF">FAM23169_01150</name>
</gene>
<evidence type="ECO:0000256" key="1">
    <source>
        <dbReference type="SAM" id="Phobius"/>
    </source>
</evidence>
<sequence length="49" mass="5704">MNLSSFFIVGIHGIHSISFIHFLFKEQPILGIGLMVALVLYMIYKYMNR</sequence>
<evidence type="ECO:0000313" key="2">
    <source>
        <dbReference type="EMBL" id="ORN29924.1"/>
    </source>
</evidence>
<dbReference type="RefSeq" id="WP_167547565.1">
    <property type="nucleotide sequence ID" value="NZ_CAURXG010000023.1"/>
</dbReference>